<evidence type="ECO:0000256" key="1">
    <source>
        <dbReference type="SAM" id="Coils"/>
    </source>
</evidence>
<feature type="region of interest" description="Disordered" evidence="2">
    <location>
        <begin position="1"/>
        <end position="31"/>
    </location>
</feature>
<dbReference type="InterPro" id="IPR022735">
    <property type="entry name" value="bMERB_dom"/>
</dbReference>
<dbReference type="Proteomes" id="UP000324629">
    <property type="component" value="Unassembled WGS sequence"/>
</dbReference>
<reference evidence="4 5" key="1">
    <citation type="journal article" date="2019" name="Gigascience">
        <title>Whole-genome sequence of the oriental lung fluke Paragonimus westermani.</title>
        <authorList>
            <person name="Oey H."/>
            <person name="Zakrzewski M."/>
            <person name="Narain K."/>
            <person name="Devi K.R."/>
            <person name="Agatsuma T."/>
            <person name="Nawaratna S."/>
            <person name="Gobert G.N."/>
            <person name="Jones M.K."/>
            <person name="Ragan M.A."/>
            <person name="McManus D.P."/>
            <person name="Krause L."/>
        </authorList>
    </citation>
    <scope>NUCLEOTIDE SEQUENCE [LARGE SCALE GENOMIC DNA]</scope>
    <source>
        <strain evidence="4 5">IND2009</strain>
    </source>
</reference>
<keyword evidence="5" id="KW-1185">Reference proteome</keyword>
<evidence type="ECO:0000256" key="2">
    <source>
        <dbReference type="SAM" id="MobiDB-lite"/>
    </source>
</evidence>
<name>A0A5J4NUU7_9TREM</name>
<protein>
    <recommendedName>
        <fullName evidence="3">BMERB domain-containing protein</fullName>
    </recommendedName>
</protein>
<feature type="domain" description="BMERB" evidence="3">
    <location>
        <begin position="32"/>
        <end position="183"/>
    </location>
</feature>
<dbReference type="SMART" id="SM01203">
    <property type="entry name" value="DUF3585"/>
    <property type="match status" value="1"/>
</dbReference>
<evidence type="ECO:0000313" key="4">
    <source>
        <dbReference type="EMBL" id="KAA3679132.1"/>
    </source>
</evidence>
<accession>A0A5J4NUU7</accession>
<feature type="coiled-coil region" evidence="1">
    <location>
        <begin position="47"/>
        <end position="78"/>
    </location>
</feature>
<evidence type="ECO:0000259" key="3">
    <source>
        <dbReference type="PROSITE" id="PS51848"/>
    </source>
</evidence>
<gene>
    <name evidence="4" type="ORF">DEA37_0005207</name>
</gene>
<keyword evidence="1" id="KW-0175">Coiled coil</keyword>
<evidence type="ECO:0000313" key="5">
    <source>
        <dbReference type="Proteomes" id="UP000324629"/>
    </source>
</evidence>
<dbReference type="EMBL" id="QNGE01000838">
    <property type="protein sequence ID" value="KAA3679132.1"/>
    <property type="molecule type" value="Genomic_DNA"/>
</dbReference>
<organism evidence="4 5">
    <name type="scientific">Paragonimus westermani</name>
    <dbReference type="NCBI Taxonomy" id="34504"/>
    <lineage>
        <taxon>Eukaryota</taxon>
        <taxon>Metazoa</taxon>
        <taxon>Spiralia</taxon>
        <taxon>Lophotrochozoa</taxon>
        <taxon>Platyhelminthes</taxon>
        <taxon>Trematoda</taxon>
        <taxon>Digenea</taxon>
        <taxon>Plagiorchiida</taxon>
        <taxon>Troglotremata</taxon>
        <taxon>Troglotrematidae</taxon>
        <taxon>Paragonimus</taxon>
    </lineage>
</organism>
<dbReference type="PROSITE" id="PS51848">
    <property type="entry name" value="BMERB"/>
    <property type="match status" value="1"/>
</dbReference>
<dbReference type="PANTHER" id="PTHR23167:SF46">
    <property type="entry name" value="EPS15 HOMOLOGY DOMAIN CONTAINING PROTEIN-BINDING PROTEIN 1, ISOFORM F"/>
    <property type="match status" value="1"/>
</dbReference>
<feature type="compositionally biased region" description="Basic and acidic residues" evidence="2">
    <location>
        <begin position="7"/>
        <end position="18"/>
    </location>
</feature>
<dbReference type="PANTHER" id="PTHR23167">
    <property type="entry name" value="CALPONIN HOMOLOGY DOMAIN-CONTAINING PROTEIN DDB_G0272472-RELATED"/>
    <property type="match status" value="1"/>
</dbReference>
<feature type="non-terminal residue" evidence="4">
    <location>
        <position position="1"/>
    </location>
</feature>
<comment type="caution">
    <text evidence="4">The sequence shown here is derived from an EMBL/GenBank/DDBJ whole genome shotgun (WGS) entry which is preliminary data.</text>
</comment>
<proteinExistence type="predicted"/>
<dbReference type="AlphaFoldDB" id="A0A5J4NUU7"/>
<sequence length="202" mass="22867">EFSQTRTSDKLENADVRGCDPPTGSVQSSAVVPSTAVSIDPSLSEYIRNEQEGLDQAQRELDEEAASLEQRLRAQMVRAPGSAAEEELLRRWFVLVSRKNALIHRAHQLSIIPNLTWSIESGSFIFVITSVDHSDFMKTDSDRRREDLLLHDLVKLVNERDDMIKELDLHEQALAEELQLERSAAASVRCSNRDHLEKCTIQ</sequence>
<dbReference type="Pfam" id="PF12130">
    <property type="entry name" value="bMERB_dom"/>
    <property type="match status" value="2"/>
</dbReference>
<dbReference type="InterPro" id="IPR050540">
    <property type="entry name" value="F-actin_Monoox_Mical"/>
</dbReference>